<dbReference type="InterPro" id="IPR004872">
    <property type="entry name" value="Lipoprotein_NlpA"/>
</dbReference>
<dbReference type="RefSeq" id="WP_079727144.1">
    <property type="nucleotide sequence ID" value="NZ_FUZP01000001.1"/>
</dbReference>
<dbReference type="GO" id="GO:0016020">
    <property type="term" value="C:membrane"/>
    <property type="evidence" value="ECO:0007669"/>
    <property type="project" value="UniProtKB-SubCell"/>
</dbReference>
<dbReference type="Pfam" id="PF03180">
    <property type="entry name" value="Lipoprotein_9"/>
    <property type="match status" value="1"/>
</dbReference>
<keyword evidence="4 8" id="KW-0472">Membrane</keyword>
<dbReference type="AlphaFoldDB" id="A0A1T5IZP3"/>
<gene>
    <name evidence="9" type="ORF">SAMN06309945_1018</name>
</gene>
<keyword evidence="8" id="KW-1133">Transmembrane helix</keyword>
<dbReference type="OrthoDB" id="9812878at2"/>
<evidence type="ECO:0000313" key="9">
    <source>
        <dbReference type="EMBL" id="SKC44423.1"/>
    </source>
</evidence>
<feature type="region of interest" description="Disordered" evidence="7">
    <location>
        <begin position="1"/>
        <end position="29"/>
    </location>
</feature>
<name>A0A1T5IZP3_9MICO</name>
<keyword evidence="6" id="KW-0449">Lipoprotein</keyword>
<feature type="transmembrane region" description="Helical" evidence="8">
    <location>
        <begin position="34"/>
        <end position="55"/>
    </location>
</feature>
<keyword evidence="8" id="KW-0812">Transmembrane</keyword>
<keyword evidence="5" id="KW-0564">Palmitate</keyword>
<organism evidence="9 10">
    <name type="scientific">Okibacterium fritillariae</name>
    <dbReference type="NCBI Taxonomy" id="123320"/>
    <lineage>
        <taxon>Bacteria</taxon>
        <taxon>Bacillati</taxon>
        <taxon>Actinomycetota</taxon>
        <taxon>Actinomycetes</taxon>
        <taxon>Micrococcales</taxon>
        <taxon>Microbacteriaceae</taxon>
        <taxon>Okibacterium</taxon>
    </lineage>
</organism>
<dbReference type="EMBL" id="FUZP01000001">
    <property type="protein sequence ID" value="SKC44423.1"/>
    <property type="molecule type" value="Genomic_DNA"/>
</dbReference>
<dbReference type="PANTHER" id="PTHR30429">
    <property type="entry name" value="D-METHIONINE-BINDING LIPOPROTEIN METQ"/>
    <property type="match status" value="1"/>
</dbReference>
<evidence type="ECO:0000256" key="8">
    <source>
        <dbReference type="SAM" id="Phobius"/>
    </source>
</evidence>
<comment type="similarity">
    <text evidence="2">Belongs to the NlpA lipoprotein family.</text>
</comment>
<dbReference type="SUPFAM" id="SSF53850">
    <property type="entry name" value="Periplasmic binding protein-like II"/>
    <property type="match status" value="1"/>
</dbReference>
<dbReference type="Gene3D" id="3.40.190.10">
    <property type="entry name" value="Periplasmic binding protein-like II"/>
    <property type="match status" value="2"/>
</dbReference>
<reference evidence="9 10" key="1">
    <citation type="submission" date="2017-02" db="EMBL/GenBank/DDBJ databases">
        <authorList>
            <person name="Peterson S.W."/>
        </authorList>
    </citation>
    <scope>NUCLEOTIDE SEQUENCE [LARGE SCALE GENOMIC DNA]</scope>
    <source>
        <strain evidence="9 10">VKM Ac-2059</strain>
    </source>
</reference>
<comment type="subcellular location">
    <subcellularLocation>
        <location evidence="1">Membrane</location>
        <topology evidence="1">Lipid-anchor</topology>
    </subcellularLocation>
</comment>
<keyword evidence="3" id="KW-0732">Signal</keyword>
<evidence type="ECO:0000256" key="1">
    <source>
        <dbReference type="ARBA" id="ARBA00004635"/>
    </source>
</evidence>
<evidence type="ECO:0000256" key="5">
    <source>
        <dbReference type="ARBA" id="ARBA00023139"/>
    </source>
</evidence>
<evidence type="ECO:0000313" key="10">
    <source>
        <dbReference type="Proteomes" id="UP000190857"/>
    </source>
</evidence>
<evidence type="ECO:0000256" key="4">
    <source>
        <dbReference type="ARBA" id="ARBA00023136"/>
    </source>
</evidence>
<dbReference type="Proteomes" id="UP000190857">
    <property type="component" value="Unassembled WGS sequence"/>
</dbReference>
<protein>
    <submittedName>
        <fullName evidence="9">D-methionine transport system substrate-binding protein</fullName>
    </submittedName>
</protein>
<evidence type="ECO:0000256" key="6">
    <source>
        <dbReference type="ARBA" id="ARBA00023288"/>
    </source>
</evidence>
<proteinExistence type="inferred from homology"/>
<accession>A0A1T5IZP3</accession>
<dbReference type="STRING" id="123320.SAMN06309945_1018"/>
<evidence type="ECO:0000256" key="2">
    <source>
        <dbReference type="ARBA" id="ARBA00008973"/>
    </source>
</evidence>
<dbReference type="PANTHER" id="PTHR30429:SF3">
    <property type="entry name" value="LIPOPROTEIN"/>
    <property type="match status" value="1"/>
</dbReference>
<sequence>MSGTNIPAGGTGAGTGSGSNNAPQLPQRKKSKTGWIVGGAVGLIAVIVAVVLVIVNLQAPASTEANGAGSGSGSSSAPTTVSIGVTDSSQDYWATLTKLAAKENITLEVTNFSDYQQPNPALVQKQTDLNSFQHLRFLAQNNVETGDDLVPIASTVIVPLGLYSKKWTDVKDIPEGGQIAIPNDPSNQARGLFVLEKAGLITLTGDKATPTPADIDAAKSKVTVVTVDAAQTALSLDSVDGSIINNNYVADAGLDPNKAIFKDDPKDPGATPYINVIVARGADADNPAYLKVAELWHDKTVTDQVLAASKGSAVLVDGWTPEELRAELKKIEEQLKASE</sequence>
<evidence type="ECO:0000256" key="7">
    <source>
        <dbReference type="SAM" id="MobiDB-lite"/>
    </source>
</evidence>
<evidence type="ECO:0000256" key="3">
    <source>
        <dbReference type="ARBA" id="ARBA00022729"/>
    </source>
</evidence>
<keyword evidence="10" id="KW-1185">Reference proteome</keyword>